<dbReference type="PROSITE" id="PS50011">
    <property type="entry name" value="PROTEIN_KINASE_DOM"/>
    <property type="match status" value="1"/>
</dbReference>
<dbReference type="EMBL" id="NKUJ01000265">
    <property type="protein sequence ID" value="RMJ08902.1"/>
    <property type="molecule type" value="Genomic_DNA"/>
</dbReference>
<dbReference type="Pfam" id="PF17667">
    <property type="entry name" value="Pkinase_fungal"/>
    <property type="match status" value="1"/>
</dbReference>
<sequence>MSSVWPSLDVIMEGPRGEVRDHTLHATNFNEVYPLYPWARRERRLAIFSTYPPRHVLRYPVQGHPVLLYQSDRPFNWDSIQVVGFHVDTAFGYHQGIRELYKCAREVFRSQPTRLFVHGYFVDGSSLERWVFDRTGMYCSGSTPFDPKSIWPGTIMNQPIVDVVNNYQLMSDIELGVNPSVRYDRMGNYIPAHGYYPQPRLYLERTPLVHPRKIVSRRTICYRARTLGSEYEYAVKFSWRSRSRSPEERMLRLAQQRNVQGVVRLVSYHVVDESANLRQYLELVGHRGFPHADPVASPSTNLDMSCLVVTPSGRPISKFDDIRELLEAFRDAIKAHRSLYFDGGILHRDISTGNIIIPDTKKEGEPRGMLIDLDLSKEVADLPTTSEQVVGTRPFMSIDLMKHGQHSCLHDLDSFFFVFLWVVICRDDEPSPESVLNGWSNGSFDQIVRRKAKDISLDNFHVLISEFPPLFKCLARLAYELREMVDAPWKYISRPRKTQQIERQYFKMISAFEAALDDYMSGRLGGELEEDWPGS</sequence>
<dbReference type="EC" id="2.7.11.1" evidence="3"/>
<comment type="catalytic activity">
    <reaction evidence="8">
        <text>L-threonyl-[protein] + ATP = O-phospho-L-threonyl-[protein] + ADP + H(+)</text>
        <dbReference type="Rhea" id="RHEA:46608"/>
        <dbReference type="Rhea" id="RHEA-COMP:11060"/>
        <dbReference type="Rhea" id="RHEA-COMP:11605"/>
        <dbReference type="ChEBI" id="CHEBI:15378"/>
        <dbReference type="ChEBI" id="CHEBI:30013"/>
        <dbReference type="ChEBI" id="CHEBI:30616"/>
        <dbReference type="ChEBI" id="CHEBI:61977"/>
        <dbReference type="ChEBI" id="CHEBI:456216"/>
        <dbReference type="EC" id="2.7.11.1"/>
    </reaction>
</comment>
<dbReference type="InterPro" id="IPR040976">
    <property type="entry name" value="Pkinase_fungal"/>
</dbReference>
<proteinExistence type="predicted"/>
<comment type="catalytic activity">
    <reaction evidence="9">
        <text>L-seryl-[protein] + ATP = O-phospho-L-seryl-[protein] + ADP + H(+)</text>
        <dbReference type="Rhea" id="RHEA:17989"/>
        <dbReference type="Rhea" id="RHEA-COMP:9863"/>
        <dbReference type="Rhea" id="RHEA-COMP:11604"/>
        <dbReference type="ChEBI" id="CHEBI:15378"/>
        <dbReference type="ChEBI" id="CHEBI:29999"/>
        <dbReference type="ChEBI" id="CHEBI:30616"/>
        <dbReference type="ChEBI" id="CHEBI:83421"/>
        <dbReference type="ChEBI" id="CHEBI:456216"/>
        <dbReference type="EC" id="2.7.11.1"/>
    </reaction>
</comment>
<comment type="function">
    <text evidence="1">Component of the EKC/KEOPS complex that is required for the formation of a threonylcarbamoyl group on adenosine at position 37 (t(6)A37) in tRNAs that read codons beginning with adenine. The complex is probably involved in the transfer of the threonylcarbamoyl moiety of threonylcarbamoyl-AMP (TC-AMP) to the N6 group of A37. BUD32 has ATPase activity in the context of the EKC/KEOPS complex and likely plays a supporting role to the catalytic subunit KAE1. The EKC/KEOPS complex also promotes both telomere uncapping and telomere elongation. The complex is required for efficient recruitment of transcriptional coactivators.</text>
</comment>
<organism evidence="11 12">
    <name type="scientific">Fusarium kuroshium</name>
    <dbReference type="NCBI Taxonomy" id="2010991"/>
    <lineage>
        <taxon>Eukaryota</taxon>
        <taxon>Fungi</taxon>
        <taxon>Dikarya</taxon>
        <taxon>Ascomycota</taxon>
        <taxon>Pezizomycotina</taxon>
        <taxon>Sordariomycetes</taxon>
        <taxon>Hypocreomycetidae</taxon>
        <taxon>Hypocreales</taxon>
        <taxon>Nectriaceae</taxon>
        <taxon>Fusarium</taxon>
        <taxon>Fusarium solani species complex</taxon>
    </lineage>
</organism>
<protein>
    <recommendedName>
        <fullName evidence="5">EKC/KEOPS complex subunit BUD32</fullName>
        <ecNumber evidence="3">2.7.11.1</ecNumber>
    </recommendedName>
    <alternativeName>
        <fullName evidence="6 7">Atypical Serine/threonine protein kinase BUD32</fullName>
    </alternativeName>
    <alternativeName>
        <fullName evidence="4">EKC/KEOPS complex subunit bud32</fullName>
    </alternativeName>
</protein>
<comment type="subunit">
    <text evidence="2">Component of the EKC/KEOPS complex composed of at least BUD32, CGI121, GON7, KAE1 and PCC1; the whole complex dimerizes.</text>
</comment>
<evidence type="ECO:0000313" key="12">
    <source>
        <dbReference type="Proteomes" id="UP000277212"/>
    </source>
</evidence>
<keyword evidence="12" id="KW-1185">Reference proteome</keyword>
<dbReference type="PANTHER" id="PTHR38248">
    <property type="entry name" value="FUNK1 6"/>
    <property type="match status" value="1"/>
</dbReference>
<dbReference type="SUPFAM" id="SSF56112">
    <property type="entry name" value="Protein kinase-like (PK-like)"/>
    <property type="match status" value="1"/>
</dbReference>
<gene>
    <name evidence="11" type="ORF">CDV36_011486</name>
</gene>
<dbReference type="GO" id="GO:0005524">
    <property type="term" value="F:ATP binding"/>
    <property type="evidence" value="ECO:0007669"/>
    <property type="project" value="InterPro"/>
</dbReference>
<comment type="caution">
    <text evidence="11">The sequence shown here is derived from an EMBL/GenBank/DDBJ whole genome shotgun (WGS) entry which is preliminary data.</text>
</comment>
<feature type="domain" description="Protein kinase" evidence="10">
    <location>
        <begin position="167"/>
        <end position="506"/>
    </location>
</feature>
<dbReference type="STRING" id="2010991.A0A3M2RUR3"/>
<dbReference type="PANTHER" id="PTHR38248:SF2">
    <property type="entry name" value="FUNK1 11"/>
    <property type="match status" value="1"/>
</dbReference>
<evidence type="ECO:0000256" key="3">
    <source>
        <dbReference type="ARBA" id="ARBA00012513"/>
    </source>
</evidence>
<dbReference type="Gene3D" id="1.10.510.10">
    <property type="entry name" value="Transferase(Phosphotransferase) domain 1"/>
    <property type="match status" value="1"/>
</dbReference>
<name>A0A3M2RUR3_9HYPO</name>
<evidence type="ECO:0000256" key="1">
    <source>
        <dbReference type="ARBA" id="ARBA00003747"/>
    </source>
</evidence>
<dbReference type="AlphaFoldDB" id="A0A3M2RUR3"/>
<dbReference type="InterPro" id="IPR011009">
    <property type="entry name" value="Kinase-like_dom_sf"/>
</dbReference>
<evidence type="ECO:0000256" key="9">
    <source>
        <dbReference type="ARBA" id="ARBA00048679"/>
    </source>
</evidence>
<dbReference type="InterPro" id="IPR008266">
    <property type="entry name" value="Tyr_kinase_AS"/>
</dbReference>
<evidence type="ECO:0000256" key="6">
    <source>
        <dbReference type="ARBA" id="ARBA00030980"/>
    </source>
</evidence>
<evidence type="ECO:0000256" key="4">
    <source>
        <dbReference type="ARBA" id="ARBA00013948"/>
    </source>
</evidence>
<dbReference type="Proteomes" id="UP000277212">
    <property type="component" value="Unassembled WGS sequence"/>
</dbReference>
<evidence type="ECO:0000256" key="2">
    <source>
        <dbReference type="ARBA" id="ARBA00011534"/>
    </source>
</evidence>
<evidence type="ECO:0000259" key="10">
    <source>
        <dbReference type="PROSITE" id="PS50011"/>
    </source>
</evidence>
<reference evidence="11 12" key="1">
    <citation type="submission" date="2017-06" db="EMBL/GenBank/DDBJ databases">
        <title>Comparative genomic analysis of Ambrosia Fusariam Clade fungi.</title>
        <authorList>
            <person name="Stajich J.E."/>
            <person name="Carrillo J."/>
            <person name="Kijimoto T."/>
            <person name="Eskalen A."/>
            <person name="O'Donnell K."/>
            <person name="Kasson M."/>
        </authorList>
    </citation>
    <scope>NUCLEOTIDE SEQUENCE [LARGE SCALE GENOMIC DNA]</scope>
    <source>
        <strain evidence="11">UCR3666</strain>
    </source>
</reference>
<evidence type="ECO:0000313" key="11">
    <source>
        <dbReference type="EMBL" id="RMJ08902.1"/>
    </source>
</evidence>
<accession>A0A3M2RUR3</accession>
<dbReference type="InterPro" id="IPR000719">
    <property type="entry name" value="Prot_kinase_dom"/>
</dbReference>
<dbReference type="GO" id="GO:0004674">
    <property type="term" value="F:protein serine/threonine kinase activity"/>
    <property type="evidence" value="ECO:0007669"/>
    <property type="project" value="UniProtKB-EC"/>
</dbReference>
<evidence type="ECO:0000256" key="7">
    <source>
        <dbReference type="ARBA" id="ARBA00033194"/>
    </source>
</evidence>
<dbReference type="OrthoDB" id="5584477at2759"/>
<dbReference type="PROSITE" id="PS00109">
    <property type="entry name" value="PROTEIN_KINASE_TYR"/>
    <property type="match status" value="1"/>
</dbReference>
<evidence type="ECO:0000256" key="5">
    <source>
        <dbReference type="ARBA" id="ARBA00019973"/>
    </source>
</evidence>
<evidence type="ECO:0000256" key="8">
    <source>
        <dbReference type="ARBA" id="ARBA00047899"/>
    </source>
</evidence>